<gene>
    <name evidence="3" type="ORF">TU86_21130</name>
</gene>
<evidence type="ECO:0000313" key="4">
    <source>
        <dbReference type="Proteomes" id="UP000036325"/>
    </source>
</evidence>
<dbReference type="EMBL" id="JYLF01000012">
    <property type="protein sequence ID" value="KMN11880.1"/>
    <property type="molecule type" value="Genomic_DNA"/>
</dbReference>
<evidence type="ECO:0000256" key="1">
    <source>
        <dbReference type="SAM" id="MobiDB-lite"/>
    </source>
</evidence>
<dbReference type="Pfam" id="PF02120">
    <property type="entry name" value="Flg_hook"/>
    <property type="match status" value="1"/>
</dbReference>
<evidence type="ECO:0000313" key="3">
    <source>
        <dbReference type="EMBL" id="KMN11880.1"/>
    </source>
</evidence>
<feature type="compositionally biased region" description="Basic and acidic residues" evidence="1">
    <location>
        <begin position="414"/>
        <end position="432"/>
    </location>
</feature>
<dbReference type="OrthoDB" id="6113047at2"/>
<proteinExistence type="predicted"/>
<organism evidence="3 4">
    <name type="scientific">Pseudomonas weihenstephanensis</name>
    <dbReference type="NCBI Taxonomy" id="1608994"/>
    <lineage>
        <taxon>Bacteria</taxon>
        <taxon>Pseudomonadati</taxon>
        <taxon>Pseudomonadota</taxon>
        <taxon>Gammaproteobacteria</taxon>
        <taxon>Pseudomonadales</taxon>
        <taxon>Pseudomonadaceae</taxon>
        <taxon>Pseudomonas</taxon>
    </lineage>
</organism>
<sequence length="523" mass="55438">MKGDMNIPPLLPTAPNGARSGVVGGELLKLLQPLDGLISPGQSAKAEVLSLKQDDQAFQLLLKLTLAGGRQTNVQANSNFPLPLGTQLAVTQPSAGNLAISVQQALSSSVATLTRLDTQQLPLGTLLQGKVLTTQVLPQPAGQPAVYRSLVTLLNTALSGSTLALDSPQPLRLGSLLTAQVQGAQSLNFVPLSGRQDQLAIAQQLVTQQSRQGSLEGLLNALQNLPSSTRMPAELRASIDSLLAGLPTPAQLGTPKGLSDALLNSGAFLEAKLLGGQPQALAPDMKATLLRLIAHILPGVPANTSLNPGAAASAQAQAMPTFVRNALGMLGQVSAKPQPTGFPLPTRTPHNDEGEDSLQSLLKLAAAAISRLQSHQLSSLEQSGRTPDGGLLTTWQLEIPMRNAHDIVPLQVKFQREDPPEKDPEDKRETREVKDPLWRVELAFDLSPLGPLHVQAQLLRGNLSGQLWARHAFTAELIASQLVHLRQRLKDAGLSVTDLDCHQGTPPQGGHSPLEQRWVDETA</sequence>
<keyword evidence="3" id="KW-0969">Cilium</keyword>
<reference evidence="3 4" key="1">
    <citation type="submission" date="2015-02" db="EMBL/GenBank/DDBJ databases">
        <title>Pseudomonas helleri sp. nov. and Pseudomonas weihenstephanensis sp. nov., isolated from raw cows milk.</title>
        <authorList>
            <person name="von Neubeck M."/>
            <person name="Huptas C."/>
            <person name="Wenning M."/>
            <person name="Scherer S."/>
        </authorList>
    </citation>
    <scope>NUCLEOTIDE SEQUENCE [LARGE SCALE GENOMIC DNA]</scope>
    <source>
        <strain evidence="3 4">DSM 29166</strain>
    </source>
</reference>
<dbReference type="InterPro" id="IPR021136">
    <property type="entry name" value="Flagellar_hook_control-like_C"/>
</dbReference>
<dbReference type="RefSeq" id="WP_048366271.1">
    <property type="nucleotide sequence ID" value="NZ_JYLF01000012.1"/>
</dbReference>
<dbReference type="InterPro" id="IPR038610">
    <property type="entry name" value="FliK-like_C_sf"/>
</dbReference>
<accession>A0A0J6IBD5</accession>
<dbReference type="STRING" id="1608994.TU86_21130"/>
<name>A0A0J6IBD5_9PSED</name>
<keyword evidence="3" id="KW-0282">Flagellum</keyword>
<dbReference type="Gene3D" id="3.30.750.140">
    <property type="match status" value="1"/>
</dbReference>
<feature type="domain" description="Flagellar hook-length control protein-like C-terminal" evidence="2">
    <location>
        <begin position="428"/>
        <end position="509"/>
    </location>
</feature>
<protein>
    <submittedName>
        <fullName evidence="3">Flagellar hook-length control protein FliK</fullName>
    </submittedName>
</protein>
<feature type="region of interest" description="Disordered" evidence="1">
    <location>
        <begin position="412"/>
        <end position="432"/>
    </location>
</feature>
<feature type="region of interest" description="Disordered" evidence="1">
    <location>
        <begin position="500"/>
        <end position="523"/>
    </location>
</feature>
<dbReference type="Proteomes" id="UP000036325">
    <property type="component" value="Unassembled WGS sequence"/>
</dbReference>
<dbReference type="PATRIC" id="fig|1608994.3.peg.389"/>
<evidence type="ECO:0000259" key="2">
    <source>
        <dbReference type="Pfam" id="PF02120"/>
    </source>
</evidence>
<keyword evidence="3" id="KW-0966">Cell projection</keyword>
<dbReference type="AlphaFoldDB" id="A0A0J6IBD5"/>
<comment type="caution">
    <text evidence="3">The sequence shown here is derived from an EMBL/GenBank/DDBJ whole genome shotgun (WGS) entry which is preliminary data.</text>
</comment>